<organism evidence="5 6">
    <name type="scientific">Gehongia tenuis</name>
    <dbReference type="NCBI Taxonomy" id="2763655"/>
    <lineage>
        <taxon>Bacteria</taxon>
        <taxon>Bacillati</taxon>
        <taxon>Bacillota</taxon>
        <taxon>Clostridia</taxon>
        <taxon>Christensenellales</taxon>
        <taxon>Christensenellaceae</taxon>
        <taxon>Gehongia</taxon>
    </lineage>
</organism>
<dbReference type="AlphaFoldDB" id="A0A926D4G1"/>
<evidence type="ECO:0000313" key="6">
    <source>
        <dbReference type="Proteomes" id="UP000623172"/>
    </source>
</evidence>
<name>A0A926D4G1_9FIRM</name>
<evidence type="ECO:0000313" key="5">
    <source>
        <dbReference type="EMBL" id="MBC8531264.1"/>
    </source>
</evidence>
<evidence type="ECO:0000259" key="4">
    <source>
        <dbReference type="Pfam" id="PF09084"/>
    </source>
</evidence>
<proteinExistence type="inferred from homology"/>
<evidence type="ECO:0000256" key="2">
    <source>
        <dbReference type="ARBA" id="ARBA00010742"/>
    </source>
</evidence>
<keyword evidence="6" id="KW-1185">Reference proteome</keyword>
<evidence type="ECO:0000256" key="1">
    <source>
        <dbReference type="ARBA" id="ARBA00004418"/>
    </source>
</evidence>
<dbReference type="PANTHER" id="PTHR30024:SF47">
    <property type="entry name" value="TAURINE-BINDING PERIPLASMIC PROTEIN"/>
    <property type="match status" value="1"/>
</dbReference>
<keyword evidence="3" id="KW-0732">Signal</keyword>
<dbReference type="Proteomes" id="UP000623172">
    <property type="component" value="Unassembled WGS sequence"/>
</dbReference>
<dbReference type="GO" id="GO:0042597">
    <property type="term" value="C:periplasmic space"/>
    <property type="evidence" value="ECO:0007669"/>
    <property type="project" value="UniProtKB-SubCell"/>
</dbReference>
<gene>
    <name evidence="5" type="ORF">H8696_05315</name>
</gene>
<dbReference type="Gene3D" id="3.40.190.10">
    <property type="entry name" value="Periplasmic binding protein-like II"/>
    <property type="match status" value="2"/>
</dbReference>
<reference evidence="5" key="1">
    <citation type="submission" date="2020-08" db="EMBL/GenBank/DDBJ databases">
        <title>Genome public.</title>
        <authorList>
            <person name="Liu C."/>
            <person name="Sun Q."/>
        </authorList>
    </citation>
    <scope>NUCLEOTIDE SEQUENCE</scope>
    <source>
        <strain evidence="5">NSJ-53</strain>
    </source>
</reference>
<comment type="subcellular location">
    <subcellularLocation>
        <location evidence="1">Periplasm</location>
    </subcellularLocation>
</comment>
<comment type="caution">
    <text evidence="5">The sequence shown here is derived from an EMBL/GenBank/DDBJ whole genome shotgun (WGS) entry which is preliminary data.</text>
</comment>
<dbReference type="EMBL" id="JACRSR010000001">
    <property type="protein sequence ID" value="MBC8531264.1"/>
    <property type="molecule type" value="Genomic_DNA"/>
</dbReference>
<feature type="domain" description="SsuA/THI5-like" evidence="4">
    <location>
        <begin position="44"/>
        <end position="253"/>
    </location>
</feature>
<dbReference type="PROSITE" id="PS51257">
    <property type="entry name" value="PROKAR_LIPOPROTEIN"/>
    <property type="match status" value="1"/>
</dbReference>
<evidence type="ECO:0000256" key="3">
    <source>
        <dbReference type="ARBA" id="ARBA00022729"/>
    </source>
</evidence>
<dbReference type="SUPFAM" id="SSF53850">
    <property type="entry name" value="Periplasmic binding protein-like II"/>
    <property type="match status" value="1"/>
</dbReference>
<dbReference type="RefSeq" id="WP_249315557.1">
    <property type="nucleotide sequence ID" value="NZ_JACRSR010000001.1"/>
</dbReference>
<comment type="similarity">
    <text evidence="2">Belongs to the bacterial solute-binding protein SsuA/TauA family.</text>
</comment>
<dbReference type="Pfam" id="PF09084">
    <property type="entry name" value="NMT1"/>
    <property type="match status" value="1"/>
</dbReference>
<protein>
    <submittedName>
        <fullName evidence="5">ABC transporter substrate-binding protein</fullName>
    </submittedName>
</protein>
<sequence length="331" mass="36069">MRYKRLLSVIMIVGLMGLFVLSGCGEQKLTTLKVNEVTHSVFYAPQYAAMNLGFFEEEGLNIELTNGGGADKSMTAVLSGEADIGLMGPEAAIYVYNEGKEDHPVIVGQVTKRDGSFIVGREADEDFDWESLRGKTIIGGRKGGIPEMTLEYVLKSKGLNPGEDVEVLTNIQFDLTAGAFTGGTGDYATLFEPVASTLESEGKAYVVAAVGEASGEVPYTAYMAKKSYVEKNSDTVERFLRALARGQEWVNSHTPEEIAEAIAPSFADADLDILASVAQRYKDTDAWMTTPVMTEDSFTRLQDIMESAGELDQRVPFDQLIDNSYAEKALK</sequence>
<dbReference type="InterPro" id="IPR015168">
    <property type="entry name" value="SsuA/THI5"/>
</dbReference>
<accession>A0A926D4G1</accession>
<dbReference type="PANTHER" id="PTHR30024">
    <property type="entry name" value="ALIPHATIC SULFONATES-BINDING PROTEIN-RELATED"/>
    <property type="match status" value="1"/>
</dbReference>